<comment type="caution">
    <text evidence="2">The sequence shown here is derived from an EMBL/GenBank/DDBJ whole genome shotgun (WGS) entry which is preliminary data.</text>
</comment>
<evidence type="ECO:0000259" key="1">
    <source>
        <dbReference type="Pfam" id="PF17921"/>
    </source>
</evidence>
<dbReference type="AlphaFoldDB" id="A0A4Y2DXC0"/>
<name>A0A4Y2DXC0_ARAVE</name>
<dbReference type="Gene3D" id="1.10.340.70">
    <property type="match status" value="1"/>
</dbReference>
<organism evidence="2 3">
    <name type="scientific">Araneus ventricosus</name>
    <name type="common">Orbweaver spider</name>
    <name type="synonym">Epeira ventricosa</name>
    <dbReference type="NCBI Taxonomy" id="182803"/>
    <lineage>
        <taxon>Eukaryota</taxon>
        <taxon>Metazoa</taxon>
        <taxon>Ecdysozoa</taxon>
        <taxon>Arthropoda</taxon>
        <taxon>Chelicerata</taxon>
        <taxon>Arachnida</taxon>
        <taxon>Araneae</taxon>
        <taxon>Araneomorphae</taxon>
        <taxon>Entelegynae</taxon>
        <taxon>Araneoidea</taxon>
        <taxon>Araneidae</taxon>
        <taxon>Araneus</taxon>
    </lineage>
</organism>
<dbReference type="OrthoDB" id="6766746at2759"/>
<protein>
    <recommendedName>
        <fullName evidence="1">Integrase zinc-binding domain-containing protein</fullName>
    </recommendedName>
</protein>
<proteinExistence type="predicted"/>
<sequence>MKTLRKTRDRFYWDQLHAEVEKWCRECQACGARKGLKTEQGKSITGWTTAEMFSDLTLRFPRYILLRRLRETPTSLTNSEVRLESVQASAGEKVKLSREQMKTRYDSKATDHHFKEEDLVWMYNPKRRRGLNPKLNRTGKDRILLSRN</sequence>
<reference evidence="2 3" key="1">
    <citation type="journal article" date="2019" name="Sci. Rep.">
        <title>Orb-weaving spider Araneus ventricosus genome elucidates the spidroin gene catalogue.</title>
        <authorList>
            <person name="Kono N."/>
            <person name="Nakamura H."/>
            <person name="Ohtoshi R."/>
            <person name="Moran D.A.P."/>
            <person name="Shinohara A."/>
            <person name="Yoshida Y."/>
            <person name="Fujiwara M."/>
            <person name="Mori M."/>
            <person name="Tomita M."/>
            <person name="Arakawa K."/>
        </authorList>
    </citation>
    <scope>NUCLEOTIDE SEQUENCE [LARGE SCALE GENOMIC DNA]</scope>
</reference>
<dbReference type="InterPro" id="IPR041588">
    <property type="entry name" value="Integrase_H2C2"/>
</dbReference>
<feature type="domain" description="Integrase zinc-binding" evidence="1">
    <location>
        <begin position="2"/>
        <end position="34"/>
    </location>
</feature>
<accession>A0A4Y2DXC0</accession>
<evidence type="ECO:0000313" key="3">
    <source>
        <dbReference type="Proteomes" id="UP000499080"/>
    </source>
</evidence>
<evidence type="ECO:0000313" key="2">
    <source>
        <dbReference type="EMBL" id="GBM21533.1"/>
    </source>
</evidence>
<keyword evidence="3" id="KW-1185">Reference proteome</keyword>
<dbReference type="Pfam" id="PF17921">
    <property type="entry name" value="Integrase_H2C2"/>
    <property type="match status" value="1"/>
</dbReference>
<dbReference type="Proteomes" id="UP000499080">
    <property type="component" value="Unassembled WGS sequence"/>
</dbReference>
<gene>
    <name evidence="2" type="ORF">AVEN_85343_1</name>
</gene>
<dbReference type="EMBL" id="BGPR01000462">
    <property type="protein sequence ID" value="GBM21533.1"/>
    <property type="molecule type" value="Genomic_DNA"/>
</dbReference>